<evidence type="ECO:0000313" key="2">
    <source>
        <dbReference type="EMBL" id="KAK3917992.1"/>
    </source>
</evidence>
<name>A0AAE1LH96_9NEOP</name>
<proteinExistence type="predicted"/>
<feature type="domain" description="Peptidase C19 ubiquitin carboxyl-terminal hydrolase" evidence="1">
    <location>
        <begin position="1"/>
        <end position="113"/>
    </location>
</feature>
<gene>
    <name evidence="2" type="ORF">KUF71_007395</name>
</gene>
<accession>A0AAE1LH96</accession>
<keyword evidence="3" id="KW-1185">Reference proteome</keyword>
<dbReference type="SUPFAM" id="SSF54001">
    <property type="entry name" value="Cysteine proteinases"/>
    <property type="match status" value="1"/>
</dbReference>
<reference evidence="2" key="1">
    <citation type="submission" date="2021-07" db="EMBL/GenBank/DDBJ databases">
        <authorList>
            <person name="Catto M.A."/>
            <person name="Jacobson A."/>
            <person name="Kennedy G."/>
            <person name="Labadie P."/>
            <person name="Hunt B.G."/>
            <person name="Srinivasan R."/>
        </authorList>
    </citation>
    <scope>NUCLEOTIDE SEQUENCE</scope>
    <source>
        <strain evidence="2">PL_HMW_Pooled</strain>
        <tissue evidence="2">Head</tissue>
    </source>
</reference>
<evidence type="ECO:0000259" key="1">
    <source>
        <dbReference type="Pfam" id="PF00443"/>
    </source>
</evidence>
<dbReference type="AlphaFoldDB" id="A0AAE1LH96"/>
<sequence>SLFHIPAFLDFLENDSQHRSECRSLFECVTCTLYRTLQQMRAHPVFQPLGIVNLLRKVSRDNLVLGREEDPHEFLTIIYQTLQAELLMREKHMGNKPDFCTQQTTAVGEIFGGWNLTIGEFRKLCEALHVASV</sequence>
<comment type="caution">
    <text evidence="2">The sequence shown here is derived from an EMBL/GenBank/DDBJ whole genome shotgun (WGS) entry which is preliminary data.</text>
</comment>
<reference evidence="2" key="2">
    <citation type="journal article" date="2023" name="BMC Genomics">
        <title>Pest status, molecular evolution, and epigenetic factors derived from the genome assembly of Frankliniella fusca, a thysanopteran phytovirus vector.</title>
        <authorList>
            <person name="Catto M.A."/>
            <person name="Labadie P.E."/>
            <person name="Jacobson A.L."/>
            <person name="Kennedy G.G."/>
            <person name="Srinivasan R."/>
            <person name="Hunt B.G."/>
        </authorList>
    </citation>
    <scope>NUCLEOTIDE SEQUENCE</scope>
    <source>
        <strain evidence="2">PL_HMW_Pooled</strain>
    </source>
</reference>
<dbReference type="GO" id="GO:0004843">
    <property type="term" value="F:cysteine-type deubiquitinase activity"/>
    <property type="evidence" value="ECO:0007669"/>
    <property type="project" value="InterPro"/>
</dbReference>
<evidence type="ECO:0000313" key="3">
    <source>
        <dbReference type="Proteomes" id="UP001219518"/>
    </source>
</evidence>
<protein>
    <submittedName>
        <fullName evidence="2">Ubiquitin carboxyl-terminal hydrolase 36</fullName>
    </submittedName>
</protein>
<dbReference type="EMBL" id="JAHWGI010000833">
    <property type="protein sequence ID" value="KAK3917992.1"/>
    <property type="molecule type" value="Genomic_DNA"/>
</dbReference>
<feature type="non-terminal residue" evidence="2">
    <location>
        <position position="1"/>
    </location>
</feature>
<dbReference type="InterPro" id="IPR038765">
    <property type="entry name" value="Papain-like_cys_pep_sf"/>
</dbReference>
<dbReference type="GO" id="GO:0016579">
    <property type="term" value="P:protein deubiquitination"/>
    <property type="evidence" value="ECO:0007669"/>
    <property type="project" value="InterPro"/>
</dbReference>
<dbReference type="Proteomes" id="UP001219518">
    <property type="component" value="Unassembled WGS sequence"/>
</dbReference>
<dbReference type="Gene3D" id="3.90.70.10">
    <property type="entry name" value="Cysteine proteinases"/>
    <property type="match status" value="1"/>
</dbReference>
<dbReference type="Pfam" id="PF00443">
    <property type="entry name" value="UCH"/>
    <property type="match status" value="1"/>
</dbReference>
<keyword evidence="2" id="KW-0378">Hydrolase</keyword>
<dbReference type="InterPro" id="IPR001394">
    <property type="entry name" value="Peptidase_C19_UCH"/>
</dbReference>
<organism evidence="2 3">
    <name type="scientific">Frankliniella fusca</name>
    <dbReference type="NCBI Taxonomy" id="407009"/>
    <lineage>
        <taxon>Eukaryota</taxon>
        <taxon>Metazoa</taxon>
        <taxon>Ecdysozoa</taxon>
        <taxon>Arthropoda</taxon>
        <taxon>Hexapoda</taxon>
        <taxon>Insecta</taxon>
        <taxon>Pterygota</taxon>
        <taxon>Neoptera</taxon>
        <taxon>Paraneoptera</taxon>
        <taxon>Thysanoptera</taxon>
        <taxon>Terebrantia</taxon>
        <taxon>Thripoidea</taxon>
        <taxon>Thripidae</taxon>
        <taxon>Frankliniella</taxon>
    </lineage>
</organism>